<dbReference type="InterPro" id="IPR016187">
    <property type="entry name" value="CTDL_fold"/>
</dbReference>
<comment type="caution">
    <text evidence="2">The sequence shown here is derived from an EMBL/GenBank/DDBJ whole genome shotgun (WGS) entry which is preliminary data.</text>
</comment>
<dbReference type="Gene3D" id="3.40.50.300">
    <property type="entry name" value="P-loop containing nucleotide triphosphate hydrolases"/>
    <property type="match status" value="1"/>
</dbReference>
<dbReference type="Gene3D" id="3.90.1580.10">
    <property type="entry name" value="paralog of FGE (formylglycine-generating enzyme)"/>
    <property type="match status" value="1"/>
</dbReference>
<evidence type="ECO:0000313" key="3">
    <source>
        <dbReference type="Proteomes" id="UP000075502"/>
    </source>
</evidence>
<dbReference type="PROSITE" id="PS50837">
    <property type="entry name" value="NACHT"/>
    <property type="match status" value="1"/>
</dbReference>
<dbReference type="InterPro" id="IPR007111">
    <property type="entry name" value="NACHT_NTPase"/>
</dbReference>
<dbReference type="SUPFAM" id="SSF56436">
    <property type="entry name" value="C-type lectin-like"/>
    <property type="match status" value="1"/>
</dbReference>
<dbReference type="SUPFAM" id="SSF52540">
    <property type="entry name" value="P-loop containing nucleoside triphosphate hydrolases"/>
    <property type="match status" value="2"/>
</dbReference>
<dbReference type="PANTHER" id="PTHR46844">
    <property type="entry name" value="SLR5058 PROTEIN"/>
    <property type="match status" value="1"/>
</dbReference>
<organism evidence="2 3">
    <name type="scientific">Sorangium cellulosum</name>
    <name type="common">Polyangium cellulosum</name>
    <dbReference type="NCBI Taxonomy" id="56"/>
    <lineage>
        <taxon>Bacteria</taxon>
        <taxon>Pseudomonadati</taxon>
        <taxon>Myxococcota</taxon>
        <taxon>Polyangia</taxon>
        <taxon>Polyangiales</taxon>
        <taxon>Polyangiaceae</taxon>
        <taxon>Sorangium</taxon>
    </lineage>
</organism>
<proteinExistence type="predicted"/>
<protein>
    <recommendedName>
        <fullName evidence="1">NACHT domain-containing protein</fullName>
    </recommendedName>
</protein>
<dbReference type="Pfam" id="PF05729">
    <property type="entry name" value="NACHT"/>
    <property type="match status" value="1"/>
</dbReference>
<dbReference type="InterPro" id="IPR042095">
    <property type="entry name" value="SUMF_sf"/>
</dbReference>
<evidence type="ECO:0000313" key="2">
    <source>
        <dbReference type="EMBL" id="KYG05090.1"/>
    </source>
</evidence>
<dbReference type="Proteomes" id="UP000075502">
    <property type="component" value="Unassembled WGS sequence"/>
</dbReference>
<dbReference type="InterPro" id="IPR027417">
    <property type="entry name" value="P-loop_NTPase"/>
</dbReference>
<name>A0A150TK80_SORCE</name>
<accession>A0A150TK80</accession>
<sequence>MPQRRLWGIEDPASKAALGSGARADRTWYPPPEGMPTQLRTALFWIFAQLPLLGGALATLGGPDALWARMQANPAGALLIALGYEALLAAGGIAKQVWSNLEPGVVKALTDWVRAGFLNVASRYRRRYLKQIFYDHEFFNTRGLRKQGPFRLKVEHVFVELKLAPNSAEQVSLDPLESRELAGNRPIFDFLRQIAKHGAIALAVLGPPGSGKTTLLQHVALTLARNRQRRFRLRAYVPLFLFLRDHVKEIAAAAPPTLADLVQGHIAKRSHLAPPPRWFEGQLLAGKCMVLLDGLDEVGDKALRERVASWVDTQIKAYPRSPFVLSARPQGYREAPLERAHVLEVQPFGAEQAQAFVRSWYLANEIMASNGEQGEGVRQRAAAQAEDLLERLRRRPALGDLTRNPLLLTMLTTVHSTRNALPGRRVELYDEICDVQLGHWQASKGLSLPLTAAQLRVVLEPLAAHMMEARATALSAADVLRIVREPLARVGVTGDAVETFLSDLQEWSGMFLERERDRWGFSHLTFQEYLAAAHLRAKPIQRDWKQLIEDGWWHETLRLYAAQGDATPLLRACLDADTVSTLSLASDLLEEAREIEQPVRAEATRRLSADLEADDPARRRLAAEVRLSRRLRALHRIDERREIDLDYVTCAEYQLFLDEQRTQGKPCPPDHWEGERFRRGQAQESVVGVRAEDAERFCAWLGARAGEPSQFRLPTPEEAGAAPARDHAVSAAWCKSRGDVQLVGLLPELAQRLLADLRTLSPFPAPSSLIIGRTVALGGSLYVRHALDVGHALALGLDVDLALGRARVRDQAHVVDLALSRALNLGRDLALTCSLVFDSLSAGNAIEQGNFAAAETLIRPLLRAPSRRLVCTGRMLMDLLTLRHASTSMMQRRAWCSYAVHLTEYAWINQEQMKKDRADGLRDTVLDLHWFFHVQLARMAGTFPAWEGIRLVRERSA</sequence>
<dbReference type="PANTHER" id="PTHR46844:SF1">
    <property type="entry name" value="SLR5058 PROTEIN"/>
    <property type="match status" value="1"/>
</dbReference>
<dbReference type="EMBL" id="JEME01002178">
    <property type="protein sequence ID" value="KYG05090.1"/>
    <property type="molecule type" value="Genomic_DNA"/>
</dbReference>
<feature type="domain" description="NACHT" evidence="1">
    <location>
        <begin position="200"/>
        <end position="329"/>
    </location>
</feature>
<gene>
    <name evidence="2" type="ORF">BE21_42925</name>
</gene>
<dbReference type="Pfam" id="PF03781">
    <property type="entry name" value="FGE-sulfatase"/>
    <property type="match status" value="1"/>
</dbReference>
<reference evidence="2 3" key="1">
    <citation type="submission" date="2014-02" db="EMBL/GenBank/DDBJ databases">
        <title>The small core and large imbalanced accessory genome model reveals a collaborative survival strategy of Sorangium cellulosum strains in nature.</title>
        <authorList>
            <person name="Han K."/>
            <person name="Peng R."/>
            <person name="Blom J."/>
            <person name="Li Y.-Z."/>
        </authorList>
    </citation>
    <scope>NUCLEOTIDE SEQUENCE [LARGE SCALE GENOMIC DNA]</scope>
    <source>
        <strain evidence="2 3">So0007-03</strain>
    </source>
</reference>
<evidence type="ECO:0000259" key="1">
    <source>
        <dbReference type="PROSITE" id="PS50837"/>
    </source>
</evidence>
<dbReference type="AlphaFoldDB" id="A0A150TK80"/>
<dbReference type="InterPro" id="IPR005532">
    <property type="entry name" value="SUMF_dom"/>
</dbReference>